<evidence type="ECO:0000313" key="2">
    <source>
        <dbReference type="Proteomes" id="UP000800094"/>
    </source>
</evidence>
<protein>
    <recommendedName>
        <fullName evidence="3">Protein kinase domain-containing protein</fullName>
    </recommendedName>
</protein>
<organism evidence="1 2">
    <name type="scientific">Trematosphaeria pertusa</name>
    <dbReference type="NCBI Taxonomy" id="390896"/>
    <lineage>
        <taxon>Eukaryota</taxon>
        <taxon>Fungi</taxon>
        <taxon>Dikarya</taxon>
        <taxon>Ascomycota</taxon>
        <taxon>Pezizomycotina</taxon>
        <taxon>Dothideomycetes</taxon>
        <taxon>Pleosporomycetidae</taxon>
        <taxon>Pleosporales</taxon>
        <taxon>Massarineae</taxon>
        <taxon>Trematosphaeriaceae</taxon>
        <taxon>Trematosphaeria</taxon>
    </lineage>
</organism>
<dbReference type="OrthoDB" id="4062651at2759"/>
<evidence type="ECO:0008006" key="3">
    <source>
        <dbReference type="Google" id="ProtNLM"/>
    </source>
</evidence>
<dbReference type="SUPFAM" id="SSF56112">
    <property type="entry name" value="Protein kinase-like (PK-like)"/>
    <property type="match status" value="1"/>
</dbReference>
<dbReference type="EMBL" id="ML987213">
    <property type="protein sequence ID" value="KAF2241270.1"/>
    <property type="molecule type" value="Genomic_DNA"/>
</dbReference>
<accession>A0A6A6HV04</accession>
<dbReference type="Gene3D" id="1.10.510.10">
    <property type="entry name" value="Transferase(Phosphotransferase) domain 1"/>
    <property type="match status" value="1"/>
</dbReference>
<gene>
    <name evidence="1" type="ORF">BU26DRAFT_544601</name>
</gene>
<dbReference type="AlphaFoldDB" id="A0A6A6HV04"/>
<dbReference type="RefSeq" id="XP_033676274.1">
    <property type="nucleotide sequence ID" value="XM_033831745.1"/>
</dbReference>
<evidence type="ECO:0000313" key="1">
    <source>
        <dbReference type="EMBL" id="KAF2241270.1"/>
    </source>
</evidence>
<keyword evidence="2" id="KW-1185">Reference proteome</keyword>
<sequence>MSQPDFEPEWIWGDDAETTVFAQGYGLGLTVIFNFVRAQEKPPSSLANRICTSFHGIEMADEKDPFPDSSAMREALWDAIHTVWPRCNKDPQISKPNAVVNIDRDDDSSEVTWSVYHHPMFPRYVQHLADEQRRLTTVGRSPFVLKPTDTVVDFGKLIRFEQLGGRGCATRGIDFRTFLAHCDGEDDATIRFMIRAWHKSNELLRKMPPHPNVAPAPTAFVTIKVPEIGPGTVVCGCLQPLFPGGDVGDRVEKTVAHTHRVARTYHMDIKPGNFLIDENDNLVLGDWEQTDAPATTLAPEADGTWDVEEAAKNEDSAAPSCDERPRPQLLYTKYSGPPRRNVDDELGDYSWHSWNVFPVWNLAHPLALELAEVFSLGGSMWMLLRQPGMDFETSDIPERWGEMVDRCMSKDPNERPDVVEVARFWEAAWEEAS</sequence>
<dbReference type="Proteomes" id="UP000800094">
    <property type="component" value="Unassembled WGS sequence"/>
</dbReference>
<dbReference type="GeneID" id="54585075"/>
<name>A0A6A6HV04_9PLEO</name>
<reference evidence="1" key="1">
    <citation type="journal article" date="2020" name="Stud. Mycol.">
        <title>101 Dothideomycetes genomes: a test case for predicting lifestyles and emergence of pathogens.</title>
        <authorList>
            <person name="Haridas S."/>
            <person name="Albert R."/>
            <person name="Binder M."/>
            <person name="Bloem J."/>
            <person name="Labutti K."/>
            <person name="Salamov A."/>
            <person name="Andreopoulos B."/>
            <person name="Baker S."/>
            <person name="Barry K."/>
            <person name="Bills G."/>
            <person name="Bluhm B."/>
            <person name="Cannon C."/>
            <person name="Castanera R."/>
            <person name="Culley D."/>
            <person name="Daum C."/>
            <person name="Ezra D."/>
            <person name="Gonzalez J."/>
            <person name="Henrissat B."/>
            <person name="Kuo A."/>
            <person name="Liang C."/>
            <person name="Lipzen A."/>
            <person name="Lutzoni F."/>
            <person name="Magnuson J."/>
            <person name="Mondo S."/>
            <person name="Nolan M."/>
            <person name="Ohm R."/>
            <person name="Pangilinan J."/>
            <person name="Park H.-J."/>
            <person name="Ramirez L."/>
            <person name="Alfaro M."/>
            <person name="Sun H."/>
            <person name="Tritt A."/>
            <person name="Yoshinaga Y."/>
            <person name="Zwiers L.-H."/>
            <person name="Turgeon B."/>
            <person name="Goodwin S."/>
            <person name="Spatafora J."/>
            <person name="Crous P."/>
            <person name="Grigoriev I."/>
        </authorList>
    </citation>
    <scope>NUCLEOTIDE SEQUENCE</scope>
    <source>
        <strain evidence="1">CBS 122368</strain>
    </source>
</reference>
<dbReference type="InterPro" id="IPR011009">
    <property type="entry name" value="Kinase-like_dom_sf"/>
</dbReference>
<proteinExistence type="predicted"/>